<feature type="compositionally biased region" description="Basic and acidic residues" evidence="2">
    <location>
        <begin position="352"/>
        <end position="363"/>
    </location>
</feature>
<dbReference type="EMBL" id="JAUCMV010000001">
    <property type="protein sequence ID" value="KAK0428643.1"/>
    <property type="molecule type" value="Genomic_DNA"/>
</dbReference>
<dbReference type="PANTHER" id="PTHR19879:SF1">
    <property type="entry name" value="CANNONBALL-RELATED"/>
    <property type="match status" value="1"/>
</dbReference>
<feature type="region of interest" description="Disordered" evidence="2">
    <location>
        <begin position="329"/>
        <end position="363"/>
    </location>
</feature>
<evidence type="ECO:0000256" key="2">
    <source>
        <dbReference type="SAM" id="MobiDB-lite"/>
    </source>
</evidence>
<evidence type="ECO:0000313" key="4">
    <source>
        <dbReference type="Proteomes" id="UP001175271"/>
    </source>
</evidence>
<dbReference type="PROSITE" id="PS50082">
    <property type="entry name" value="WD_REPEATS_2"/>
    <property type="match status" value="1"/>
</dbReference>
<keyword evidence="1" id="KW-0853">WD repeat</keyword>
<dbReference type="Proteomes" id="UP001175271">
    <property type="component" value="Unassembled WGS sequence"/>
</dbReference>
<dbReference type="Pfam" id="PF00400">
    <property type="entry name" value="WD40"/>
    <property type="match status" value="3"/>
</dbReference>
<dbReference type="GO" id="GO:0016251">
    <property type="term" value="F:RNA polymerase II general transcription initiation factor activity"/>
    <property type="evidence" value="ECO:0007669"/>
    <property type="project" value="TreeGrafter"/>
</dbReference>
<proteinExistence type="predicted"/>
<dbReference type="GO" id="GO:0005669">
    <property type="term" value="C:transcription factor TFIID complex"/>
    <property type="evidence" value="ECO:0007669"/>
    <property type="project" value="TreeGrafter"/>
</dbReference>
<keyword evidence="4" id="KW-1185">Reference proteome</keyword>
<dbReference type="GO" id="GO:0006367">
    <property type="term" value="P:transcription initiation at RNA polymerase II promoter"/>
    <property type="evidence" value="ECO:0007669"/>
    <property type="project" value="TreeGrafter"/>
</dbReference>
<dbReference type="SMART" id="SM00320">
    <property type="entry name" value="WD40"/>
    <property type="match status" value="5"/>
</dbReference>
<dbReference type="PANTHER" id="PTHR19879">
    <property type="entry name" value="TRANSCRIPTION INITIATION FACTOR TFIID"/>
    <property type="match status" value="1"/>
</dbReference>
<dbReference type="AlphaFoldDB" id="A0AA39MCC4"/>
<sequence>MDVDTSAPSASYIEVVRKQKAHSKPLIGVRFVKDPDTRENYFVTVAHDNMKVWALEGYGREHFGLKLRRQVGVGRCTVQDFDVSPTGRLSATLGVDGTLQHNVLVGDAFEPNTQKFNNGYMNMRYCAMIGDGYLTLSFKGALKIIGFDGVTKRSADIDTGHIKLRNVTAVAISTDCQQIALASNEGHVCLIEGESLKSSPTFEAHMKRIRSMAFLTNNERLLTACDDKTVRLHSTGPPEEGQKKPIRTYCGHTALVTGLAVDRSSGDKRFASCGNDKRCILWDVESGEKLHVFDAAYDSSLNCVAFSADGKYLAFGSEEGALFANELPSIGDADGNSEENAVGNEEMQIDDYPEHESMDASAE</sequence>
<gene>
    <name evidence="3" type="ORF">QR680_010926</name>
</gene>
<accession>A0AA39MCC4</accession>
<protein>
    <recommendedName>
        <fullName evidence="5">Anaphase-promoting complex subunit 4 WD40 domain-containing protein</fullName>
    </recommendedName>
</protein>
<organism evidence="3 4">
    <name type="scientific">Steinernema hermaphroditum</name>
    <dbReference type="NCBI Taxonomy" id="289476"/>
    <lineage>
        <taxon>Eukaryota</taxon>
        <taxon>Metazoa</taxon>
        <taxon>Ecdysozoa</taxon>
        <taxon>Nematoda</taxon>
        <taxon>Chromadorea</taxon>
        <taxon>Rhabditida</taxon>
        <taxon>Tylenchina</taxon>
        <taxon>Panagrolaimomorpha</taxon>
        <taxon>Strongyloidoidea</taxon>
        <taxon>Steinernematidae</taxon>
        <taxon>Steinernema</taxon>
    </lineage>
</organism>
<dbReference type="InterPro" id="IPR001680">
    <property type="entry name" value="WD40_rpt"/>
</dbReference>
<reference evidence="3" key="1">
    <citation type="submission" date="2023-06" db="EMBL/GenBank/DDBJ databases">
        <title>Genomic analysis of the entomopathogenic nematode Steinernema hermaphroditum.</title>
        <authorList>
            <person name="Schwarz E.M."/>
            <person name="Heppert J.K."/>
            <person name="Baniya A."/>
            <person name="Schwartz H.T."/>
            <person name="Tan C.-H."/>
            <person name="Antoshechkin I."/>
            <person name="Sternberg P.W."/>
            <person name="Goodrich-Blair H."/>
            <person name="Dillman A.R."/>
        </authorList>
    </citation>
    <scope>NUCLEOTIDE SEQUENCE</scope>
    <source>
        <strain evidence="3">PS9179</strain>
        <tissue evidence="3">Whole animal</tissue>
    </source>
</reference>
<comment type="caution">
    <text evidence="3">The sequence shown here is derived from an EMBL/GenBank/DDBJ whole genome shotgun (WGS) entry which is preliminary data.</text>
</comment>
<dbReference type="InterPro" id="IPR011047">
    <property type="entry name" value="Quinoprotein_ADH-like_sf"/>
</dbReference>
<evidence type="ECO:0000256" key="1">
    <source>
        <dbReference type="PROSITE-ProRule" id="PRU00221"/>
    </source>
</evidence>
<feature type="repeat" description="WD" evidence="1">
    <location>
        <begin position="249"/>
        <end position="292"/>
    </location>
</feature>
<dbReference type="Gene3D" id="2.130.10.10">
    <property type="entry name" value="YVTN repeat-like/Quinoprotein amine dehydrogenase"/>
    <property type="match status" value="2"/>
</dbReference>
<dbReference type="SUPFAM" id="SSF50998">
    <property type="entry name" value="Quinoprotein alcohol dehydrogenase-like"/>
    <property type="match status" value="1"/>
</dbReference>
<evidence type="ECO:0008006" key="5">
    <source>
        <dbReference type="Google" id="ProtNLM"/>
    </source>
</evidence>
<evidence type="ECO:0000313" key="3">
    <source>
        <dbReference type="EMBL" id="KAK0428643.1"/>
    </source>
</evidence>
<dbReference type="InterPro" id="IPR015943">
    <property type="entry name" value="WD40/YVTN_repeat-like_dom_sf"/>
</dbReference>
<name>A0AA39MCC4_9BILA</name>